<gene>
    <name evidence="1" type="ORF">ABEB36_007973</name>
</gene>
<comment type="caution">
    <text evidence="1">The sequence shown here is derived from an EMBL/GenBank/DDBJ whole genome shotgun (WGS) entry which is preliminary data.</text>
</comment>
<reference evidence="1 2" key="1">
    <citation type="submission" date="2024-05" db="EMBL/GenBank/DDBJ databases">
        <title>Genetic variation in Jamaican populations of the coffee berry borer (Hypothenemus hampei).</title>
        <authorList>
            <person name="Errbii M."/>
            <person name="Myrie A."/>
        </authorList>
    </citation>
    <scope>NUCLEOTIDE SEQUENCE [LARGE SCALE GENOMIC DNA]</scope>
    <source>
        <strain evidence="1">JA-Hopewell-2020-01-JO</strain>
        <tissue evidence="1">Whole body</tissue>
    </source>
</reference>
<protein>
    <submittedName>
        <fullName evidence="1">Uncharacterized protein</fullName>
    </submittedName>
</protein>
<keyword evidence="2" id="KW-1185">Reference proteome</keyword>
<dbReference type="AlphaFoldDB" id="A0ABD1EKF9"/>
<proteinExistence type="predicted"/>
<organism evidence="1 2">
    <name type="scientific">Hypothenemus hampei</name>
    <name type="common">Coffee berry borer</name>
    <dbReference type="NCBI Taxonomy" id="57062"/>
    <lineage>
        <taxon>Eukaryota</taxon>
        <taxon>Metazoa</taxon>
        <taxon>Ecdysozoa</taxon>
        <taxon>Arthropoda</taxon>
        <taxon>Hexapoda</taxon>
        <taxon>Insecta</taxon>
        <taxon>Pterygota</taxon>
        <taxon>Neoptera</taxon>
        <taxon>Endopterygota</taxon>
        <taxon>Coleoptera</taxon>
        <taxon>Polyphaga</taxon>
        <taxon>Cucujiformia</taxon>
        <taxon>Curculionidae</taxon>
        <taxon>Scolytinae</taxon>
        <taxon>Hypothenemus</taxon>
    </lineage>
</organism>
<accession>A0ABD1EKF9</accession>
<dbReference type="Proteomes" id="UP001566132">
    <property type="component" value="Unassembled WGS sequence"/>
</dbReference>
<evidence type="ECO:0000313" key="2">
    <source>
        <dbReference type="Proteomes" id="UP001566132"/>
    </source>
</evidence>
<dbReference type="EMBL" id="JBDJPC010000006">
    <property type="protein sequence ID" value="KAL1496921.1"/>
    <property type="molecule type" value="Genomic_DNA"/>
</dbReference>
<evidence type="ECO:0000313" key="1">
    <source>
        <dbReference type="EMBL" id="KAL1496921.1"/>
    </source>
</evidence>
<name>A0ABD1EKF9_HYPHA</name>
<sequence>MQNGRGLIGSAPPHQVNASGWTAVVICLIDPCAIASPFSNRDLNSAASASFSISGTPPLAPQLYDDVLTLDDTNLSSAASPLPEGVLQALGEDPSQFPDGGHTLYNGLATDVTKSLSDRHTIPDNCKALNPPQINFEILPDQIARGLSASGKGINYAIEISKSSSDGSQGQTLPLLMDAGRIFGKLF</sequence>